<evidence type="ECO:0000256" key="2">
    <source>
        <dbReference type="ARBA" id="ARBA00022729"/>
    </source>
</evidence>
<dbReference type="InterPro" id="IPR001638">
    <property type="entry name" value="Solute-binding_3/MltF_N"/>
</dbReference>
<gene>
    <name evidence="4" type="ORF">I4W93_008185</name>
</gene>
<dbReference type="SMART" id="SM00062">
    <property type="entry name" value="PBPb"/>
    <property type="match status" value="1"/>
</dbReference>
<dbReference type="Gene3D" id="3.40.190.10">
    <property type="entry name" value="Periplasmic binding protein-like II"/>
    <property type="match status" value="2"/>
</dbReference>
<proteinExistence type="inferred from homology"/>
<dbReference type="Pfam" id="PF00497">
    <property type="entry name" value="SBP_bac_3"/>
    <property type="match status" value="1"/>
</dbReference>
<evidence type="ECO:0000313" key="4">
    <source>
        <dbReference type="EMBL" id="MBZ9611575.1"/>
    </source>
</evidence>
<dbReference type="EMBL" id="JAERPS020000002">
    <property type="protein sequence ID" value="MBZ9611575.1"/>
    <property type="molecule type" value="Genomic_DNA"/>
</dbReference>
<evidence type="ECO:0000313" key="5">
    <source>
        <dbReference type="Proteomes" id="UP000663814"/>
    </source>
</evidence>
<sequence length="258" mass="29267">MAAKAEEPVAQSEAKQVELTWCLDHFSRFHHYEDVAEPYGPSVDIMRELAKRAGFVLRFTPRTPVSRCFKLMAEGKVDLMSNLKVSAERETFMFLLPYETTVAESVFLLRKDSRPLTHYHQLKNLTIASIRGYLYSQTTMQFLQQNRLHVAEMDSIEAGLEMLFRGRVDALISPTVSTSEAIFAASSYQDSFRIADLEMGGDNTEYINIGVSRFTPHIALLPAIERHLQAMQQDGTIKRLYTDVVISPKVNLLKGLSQ</sequence>
<feature type="domain" description="Solute-binding protein family 3/N-terminal" evidence="3">
    <location>
        <begin position="26"/>
        <end position="248"/>
    </location>
</feature>
<dbReference type="Proteomes" id="UP000663814">
    <property type="component" value="Unassembled WGS sequence"/>
</dbReference>
<organism evidence="4 5">
    <name type="scientific">Rheinheimera maricola</name>
    <dbReference type="NCBI Taxonomy" id="2793282"/>
    <lineage>
        <taxon>Bacteria</taxon>
        <taxon>Pseudomonadati</taxon>
        <taxon>Pseudomonadota</taxon>
        <taxon>Gammaproteobacteria</taxon>
        <taxon>Chromatiales</taxon>
        <taxon>Chromatiaceae</taxon>
        <taxon>Rheinheimera</taxon>
    </lineage>
</organism>
<dbReference type="PANTHER" id="PTHR35936">
    <property type="entry name" value="MEMBRANE-BOUND LYTIC MUREIN TRANSGLYCOSYLASE F"/>
    <property type="match status" value="1"/>
</dbReference>
<protein>
    <submittedName>
        <fullName evidence="4">Transporter substrate-binding domain-containing protein</fullName>
    </submittedName>
</protein>
<dbReference type="RefSeq" id="WP_224673334.1">
    <property type="nucleotide sequence ID" value="NZ_JAERPS020000002.1"/>
</dbReference>
<dbReference type="SUPFAM" id="SSF53850">
    <property type="entry name" value="Periplasmic binding protein-like II"/>
    <property type="match status" value="1"/>
</dbReference>
<evidence type="ECO:0000256" key="1">
    <source>
        <dbReference type="ARBA" id="ARBA00010333"/>
    </source>
</evidence>
<keyword evidence="2" id="KW-0732">Signal</keyword>
<comment type="similarity">
    <text evidence="1">Belongs to the bacterial solute-binding protein 3 family.</text>
</comment>
<accession>A0ABS7X7P5</accession>
<evidence type="ECO:0000259" key="3">
    <source>
        <dbReference type="SMART" id="SM00062"/>
    </source>
</evidence>
<name>A0ABS7X7P5_9GAMM</name>
<comment type="caution">
    <text evidence="4">The sequence shown here is derived from an EMBL/GenBank/DDBJ whole genome shotgun (WGS) entry which is preliminary data.</text>
</comment>
<reference evidence="4 5" key="1">
    <citation type="submission" date="2021-08" db="EMBL/GenBank/DDBJ databases">
        <title>Rheinheimera aquimaris sp. nov., isolated from seawater of the East Sea in Korea.</title>
        <authorList>
            <person name="Kim K.H."/>
            <person name="Wenting R."/>
            <person name="Kim K.R."/>
            <person name="Jeon C.O."/>
        </authorList>
    </citation>
    <scope>NUCLEOTIDE SEQUENCE [LARGE SCALE GENOMIC DNA]</scope>
    <source>
        <strain evidence="4 5">MA-13</strain>
    </source>
</reference>
<keyword evidence="5" id="KW-1185">Reference proteome</keyword>